<keyword evidence="1" id="KW-1133">Transmembrane helix</keyword>
<organism evidence="2 3">
    <name type="scientific">Drosophila albomicans</name>
    <name type="common">Fruit fly</name>
    <dbReference type="NCBI Taxonomy" id="7291"/>
    <lineage>
        <taxon>Eukaryota</taxon>
        <taxon>Metazoa</taxon>
        <taxon>Ecdysozoa</taxon>
        <taxon>Arthropoda</taxon>
        <taxon>Hexapoda</taxon>
        <taxon>Insecta</taxon>
        <taxon>Pterygota</taxon>
        <taxon>Neoptera</taxon>
        <taxon>Endopterygota</taxon>
        <taxon>Diptera</taxon>
        <taxon>Brachycera</taxon>
        <taxon>Muscomorpha</taxon>
        <taxon>Ephydroidea</taxon>
        <taxon>Drosophilidae</taxon>
        <taxon>Drosophila</taxon>
    </lineage>
</organism>
<keyword evidence="2" id="KW-1185">Reference proteome</keyword>
<dbReference type="OrthoDB" id="8051877at2759"/>
<dbReference type="AlphaFoldDB" id="A0A6P8X6A9"/>
<feature type="transmembrane region" description="Helical" evidence="1">
    <location>
        <begin position="35"/>
        <end position="55"/>
    </location>
</feature>
<evidence type="ECO:0000313" key="3">
    <source>
        <dbReference type="RefSeq" id="XP_034106795.1"/>
    </source>
</evidence>
<evidence type="ECO:0000256" key="1">
    <source>
        <dbReference type="SAM" id="Phobius"/>
    </source>
</evidence>
<proteinExistence type="predicted"/>
<keyword evidence="1" id="KW-0812">Transmembrane</keyword>
<gene>
    <name evidence="3" type="primary">LOC117569658</name>
</gene>
<accession>A0A6P8X6A9</accession>
<evidence type="ECO:0000313" key="2">
    <source>
        <dbReference type="Proteomes" id="UP000515160"/>
    </source>
</evidence>
<dbReference type="GeneID" id="117569658"/>
<sequence length="108" mass="11937">MNFEFRLRSFCKNFENYQYKVNVFKMPVAVRLVEALALVTLMALITCVSLGVVIAQRTLSLTITFIEPAANILDVVLIMIEKMLVGALVCTVTLINTVSSALHMIGIA</sequence>
<name>A0A6P8X6A9_DROAB</name>
<protein>
    <submittedName>
        <fullName evidence="3">Uncharacterized protein LOC117569658</fullName>
    </submittedName>
</protein>
<dbReference type="Proteomes" id="UP000515160">
    <property type="component" value="Chromosome 3"/>
</dbReference>
<reference evidence="3" key="1">
    <citation type="submission" date="2025-08" db="UniProtKB">
        <authorList>
            <consortium name="RefSeq"/>
        </authorList>
    </citation>
    <scope>IDENTIFICATION</scope>
    <source>
        <strain evidence="3">15112-1751.03</strain>
        <tissue evidence="3">Whole Adult</tissue>
    </source>
</reference>
<dbReference type="RefSeq" id="XP_034106795.1">
    <property type="nucleotide sequence ID" value="XM_034250904.2"/>
</dbReference>
<keyword evidence="1" id="KW-0472">Membrane</keyword>